<dbReference type="InterPro" id="IPR050390">
    <property type="entry name" value="C5-Methyltransferase"/>
</dbReference>
<dbReference type="EC" id="2.1.1.37" evidence="1"/>
<dbReference type="AlphaFoldDB" id="A0A265UWQ2"/>
<evidence type="ECO:0000313" key="9">
    <source>
        <dbReference type="EMBL" id="OZV69731.1"/>
    </source>
</evidence>
<dbReference type="PROSITE" id="PS51679">
    <property type="entry name" value="SAM_MT_C5"/>
    <property type="match status" value="1"/>
</dbReference>
<proteinExistence type="inferred from homology"/>
<evidence type="ECO:0000256" key="7">
    <source>
        <dbReference type="PROSITE-ProRule" id="PRU01016"/>
    </source>
</evidence>
<dbReference type="GO" id="GO:0044027">
    <property type="term" value="P:negative regulation of gene expression via chromosomal CpG island methylation"/>
    <property type="evidence" value="ECO:0007669"/>
    <property type="project" value="TreeGrafter"/>
</dbReference>
<dbReference type="GO" id="GO:0003677">
    <property type="term" value="F:DNA binding"/>
    <property type="evidence" value="ECO:0007669"/>
    <property type="project" value="TreeGrafter"/>
</dbReference>
<dbReference type="GO" id="GO:0009307">
    <property type="term" value="P:DNA restriction-modification system"/>
    <property type="evidence" value="ECO:0007669"/>
    <property type="project" value="UniProtKB-KW"/>
</dbReference>
<gene>
    <name evidence="9" type="ORF">CA834_03660</name>
</gene>
<keyword evidence="5" id="KW-0680">Restriction system</keyword>
<dbReference type="Gene3D" id="3.90.120.10">
    <property type="entry name" value="DNA Methylase, subunit A, domain 2"/>
    <property type="match status" value="1"/>
</dbReference>
<protein>
    <recommendedName>
        <fullName evidence="1">DNA (cytosine-5-)-methyltransferase</fullName>
        <ecNumber evidence="1">2.1.1.37</ecNumber>
    </recommendedName>
</protein>
<name>A0A265UWQ2_9FLAO</name>
<evidence type="ECO:0000256" key="4">
    <source>
        <dbReference type="ARBA" id="ARBA00022691"/>
    </source>
</evidence>
<evidence type="ECO:0000256" key="8">
    <source>
        <dbReference type="RuleBase" id="RU000416"/>
    </source>
</evidence>
<evidence type="ECO:0000313" key="10">
    <source>
        <dbReference type="Proteomes" id="UP000216840"/>
    </source>
</evidence>
<sequence length="352" mass="39858">MQNRTIKAVDFFCSGGGMSFGMQQAGIKVIAGIDFDESCKETYESNIKDAKFIHADVFELKEKELEKNLSLKKNDDKLVLIGCSPCQFWSIINTDKTKSAKSKNLLVEFSRFVKYFRPGYVVVENVPGVLRKKEESGLNEFIEWLKTNGYSNPHFKVHNVNNFGVPQNRKRFTLIATRLSKQEIQPIEIEGEKLTVKDVLGEENGFPKIEAGHKDLTTFYHSVPNISDTNKKRLKKVAKNGGNRFGFSNDPELQLDCFVGRDDSFKDTFGRLWWNKPSPTITTKFFSISNGRFVHPEEDRALSIREGATLQSFPKDYIFKTMSIAKTARMIGNAVPPKYAEAIGRAIINANA</sequence>
<dbReference type="PRINTS" id="PR00105">
    <property type="entry name" value="C5METTRFRASE"/>
</dbReference>
<evidence type="ECO:0000256" key="1">
    <source>
        <dbReference type="ARBA" id="ARBA00011975"/>
    </source>
</evidence>
<evidence type="ECO:0000256" key="5">
    <source>
        <dbReference type="ARBA" id="ARBA00022747"/>
    </source>
</evidence>
<dbReference type="PANTHER" id="PTHR10629:SF52">
    <property type="entry name" value="DNA (CYTOSINE-5)-METHYLTRANSFERASE 1"/>
    <property type="match status" value="1"/>
</dbReference>
<reference evidence="9 10" key="1">
    <citation type="submission" date="2017-05" db="EMBL/GenBank/DDBJ databases">
        <title>The draft genome sequence of Idiomarina salinarum WNB302.</title>
        <authorList>
            <person name="Sun Y."/>
            <person name="Chen B."/>
            <person name="Du Z."/>
        </authorList>
    </citation>
    <scope>NUCLEOTIDE SEQUENCE [LARGE SCALE GENOMIC DNA]</scope>
    <source>
        <strain evidence="9 10">WNB302</strain>
    </source>
</reference>
<dbReference type="Gene3D" id="3.40.50.150">
    <property type="entry name" value="Vaccinia Virus protein VP39"/>
    <property type="match status" value="1"/>
</dbReference>
<evidence type="ECO:0000256" key="6">
    <source>
        <dbReference type="ARBA" id="ARBA00047422"/>
    </source>
</evidence>
<dbReference type="InterPro" id="IPR029063">
    <property type="entry name" value="SAM-dependent_MTases_sf"/>
</dbReference>
<keyword evidence="3 7" id="KW-0808">Transferase</keyword>
<keyword evidence="10" id="KW-1185">Reference proteome</keyword>
<dbReference type="RefSeq" id="WP_094967323.1">
    <property type="nucleotide sequence ID" value="NZ_NGJN01000002.1"/>
</dbReference>
<dbReference type="OrthoDB" id="32195at2"/>
<dbReference type="PANTHER" id="PTHR10629">
    <property type="entry name" value="CYTOSINE-SPECIFIC METHYLTRANSFERASE"/>
    <property type="match status" value="1"/>
</dbReference>
<dbReference type="InterPro" id="IPR001525">
    <property type="entry name" value="C5_MeTfrase"/>
</dbReference>
<dbReference type="Proteomes" id="UP000216840">
    <property type="component" value="Unassembled WGS sequence"/>
</dbReference>
<comment type="catalytic activity">
    <reaction evidence="6">
        <text>a 2'-deoxycytidine in DNA + S-adenosyl-L-methionine = a 5-methyl-2'-deoxycytidine in DNA + S-adenosyl-L-homocysteine + H(+)</text>
        <dbReference type="Rhea" id="RHEA:13681"/>
        <dbReference type="Rhea" id="RHEA-COMP:11369"/>
        <dbReference type="Rhea" id="RHEA-COMP:11370"/>
        <dbReference type="ChEBI" id="CHEBI:15378"/>
        <dbReference type="ChEBI" id="CHEBI:57856"/>
        <dbReference type="ChEBI" id="CHEBI:59789"/>
        <dbReference type="ChEBI" id="CHEBI:85452"/>
        <dbReference type="ChEBI" id="CHEBI:85454"/>
        <dbReference type="EC" id="2.1.1.37"/>
    </reaction>
</comment>
<dbReference type="Pfam" id="PF00145">
    <property type="entry name" value="DNA_methylase"/>
    <property type="match status" value="1"/>
</dbReference>
<dbReference type="SUPFAM" id="SSF53335">
    <property type="entry name" value="S-adenosyl-L-methionine-dependent methyltransferases"/>
    <property type="match status" value="1"/>
</dbReference>
<comment type="similarity">
    <text evidence="7 8">Belongs to the class I-like SAM-binding methyltransferase superfamily. C5-methyltransferase family.</text>
</comment>
<evidence type="ECO:0000256" key="3">
    <source>
        <dbReference type="ARBA" id="ARBA00022679"/>
    </source>
</evidence>
<organism evidence="9 10">
    <name type="scientific">Winogradskyella aurantia</name>
    <dbReference type="NCBI Taxonomy" id="1915063"/>
    <lineage>
        <taxon>Bacteria</taxon>
        <taxon>Pseudomonadati</taxon>
        <taxon>Bacteroidota</taxon>
        <taxon>Flavobacteriia</taxon>
        <taxon>Flavobacteriales</taxon>
        <taxon>Flavobacteriaceae</taxon>
        <taxon>Winogradskyella</taxon>
    </lineage>
</organism>
<dbReference type="NCBIfam" id="TIGR00675">
    <property type="entry name" value="dcm"/>
    <property type="match status" value="1"/>
</dbReference>
<dbReference type="GO" id="GO:0032259">
    <property type="term" value="P:methylation"/>
    <property type="evidence" value="ECO:0007669"/>
    <property type="project" value="UniProtKB-KW"/>
</dbReference>
<accession>A0A265UWQ2</accession>
<comment type="caution">
    <text evidence="9">The sequence shown here is derived from an EMBL/GenBank/DDBJ whole genome shotgun (WGS) entry which is preliminary data.</text>
</comment>
<keyword evidence="2 7" id="KW-0489">Methyltransferase</keyword>
<keyword evidence="4 7" id="KW-0949">S-adenosyl-L-methionine</keyword>
<feature type="active site" evidence="7">
    <location>
        <position position="86"/>
    </location>
</feature>
<dbReference type="EMBL" id="NGJN01000002">
    <property type="protein sequence ID" value="OZV69731.1"/>
    <property type="molecule type" value="Genomic_DNA"/>
</dbReference>
<dbReference type="GO" id="GO:0003886">
    <property type="term" value="F:DNA (cytosine-5-)-methyltransferase activity"/>
    <property type="evidence" value="ECO:0007669"/>
    <property type="project" value="UniProtKB-EC"/>
</dbReference>
<evidence type="ECO:0000256" key="2">
    <source>
        <dbReference type="ARBA" id="ARBA00022603"/>
    </source>
</evidence>